<evidence type="ECO:0000256" key="1">
    <source>
        <dbReference type="ARBA" id="ARBA00022475"/>
    </source>
</evidence>
<dbReference type="EMBL" id="CP124616">
    <property type="protein sequence ID" value="WGW05496.1"/>
    <property type="molecule type" value="Genomic_DNA"/>
</dbReference>
<evidence type="ECO:0000256" key="4">
    <source>
        <dbReference type="ARBA" id="ARBA00022679"/>
    </source>
</evidence>
<accession>A0ABY8QN92</accession>
<evidence type="ECO:0000256" key="6">
    <source>
        <dbReference type="ARBA" id="ARBA00022960"/>
    </source>
</evidence>
<evidence type="ECO:0000256" key="10">
    <source>
        <dbReference type="ARBA" id="ARBA00023316"/>
    </source>
</evidence>
<dbReference type="PANTHER" id="PTHR30400">
    <property type="entry name" value="MONOFUNCTIONAL BIOSYNTHETIC PEPTIDOGLYCAN TRANSGLYCOSYLASE"/>
    <property type="match status" value="1"/>
</dbReference>
<feature type="region of interest" description="Disordered" evidence="12">
    <location>
        <begin position="1"/>
        <end position="25"/>
    </location>
</feature>
<dbReference type="GO" id="GO:0016757">
    <property type="term" value="F:glycosyltransferase activity"/>
    <property type="evidence" value="ECO:0007669"/>
    <property type="project" value="UniProtKB-KW"/>
</dbReference>
<dbReference type="RefSeq" id="WP_282302120.1">
    <property type="nucleotide sequence ID" value="NZ_CP124616.1"/>
</dbReference>
<evidence type="ECO:0000256" key="7">
    <source>
        <dbReference type="ARBA" id="ARBA00022984"/>
    </source>
</evidence>
<organism evidence="14 15">
    <name type="scientific">Tropicibacter oceani</name>
    <dbReference type="NCBI Taxonomy" id="3058420"/>
    <lineage>
        <taxon>Bacteria</taxon>
        <taxon>Pseudomonadati</taxon>
        <taxon>Pseudomonadota</taxon>
        <taxon>Alphaproteobacteria</taxon>
        <taxon>Rhodobacterales</taxon>
        <taxon>Roseobacteraceae</taxon>
        <taxon>Tropicibacter</taxon>
    </lineage>
</organism>
<evidence type="ECO:0000256" key="3">
    <source>
        <dbReference type="ARBA" id="ARBA00022676"/>
    </source>
</evidence>
<dbReference type="InterPro" id="IPR011812">
    <property type="entry name" value="Pep_trsgly"/>
</dbReference>
<keyword evidence="8 11" id="KW-1133">Transmembrane helix</keyword>
<evidence type="ECO:0000313" key="14">
    <source>
        <dbReference type="EMBL" id="WGW05496.1"/>
    </source>
</evidence>
<protein>
    <recommendedName>
        <fullName evidence="11">Biosynthetic peptidoglycan transglycosylase</fullName>
        <ecNumber evidence="11">2.4.99.28</ecNumber>
    </recommendedName>
    <alternativeName>
        <fullName evidence="11">Glycan polymerase</fullName>
    </alternativeName>
    <alternativeName>
        <fullName evidence="11">Peptidoglycan glycosyltransferase MtgA</fullName>
        <shortName evidence="11">PGT</shortName>
    </alternativeName>
</protein>
<dbReference type="InterPro" id="IPR036950">
    <property type="entry name" value="PBP_transglycosylase"/>
</dbReference>
<name>A0ABY8QN92_9RHOB</name>
<comment type="pathway">
    <text evidence="11">Cell wall biogenesis; peptidoglycan biosynthesis.</text>
</comment>
<dbReference type="PANTHER" id="PTHR30400:SF0">
    <property type="entry name" value="BIOSYNTHETIC PEPTIDOGLYCAN TRANSGLYCOSYLASE"/>
    <property type="match status" value="1"/>
</dbReference>
<evidence type="ECO:0000256" key="2">
    <source>
        <dbReference type="ARBA" id="ARBA00022519"/>
    </source>
</evidence>
<dbReference type="InterPro" id="IPR023346">
    <property type="entry name" value="Lysozyme-like_dom_sf"/>
</dbReference>
<evidence type="ECO:0000259" key="13">
    <source>
        <dbReference type="Pfam" id="PF00912"/>
    </source>
</evidence>
<evidence type="ECO:0000256" key="5">
    <source>
        <dbReference type="ARBA" id="ARBA00022692"/>
    </source>
</evidence>
<dbReference type="InterPro" id="IPR001264">
    <property type="entry name" value="Glyco_trans_51"/>
</dbReference>
<gene>
    <name evidence="11 14" type="primary">mtgA</name>
    <name evidence="14" type="ORF">QF118_08095</name>
</gene>
<feature type="domain" description="Glycosyl transferase family 51" evidence="13">
    <location>
        <begin position="76"/>
        <end position="233"/>
    </location>
</feature>
<dbReference type="Gene3D" id="1.10.3810.10">
    <property type="entry name" value="Biosynthetic peptidoglycan transglycosylase-like"/>
    <property type="match status" value="1"/>
</dbReference>
<evidence type="ECO:0000256" key="8">
    <source>
        <dbReference type="ARBA" id="ARBA00022989"/>
    </source>
</evidence>
<keyword evidence="4 11" id="KW-0808">Transferase</keyword>
<evidence type="ECO:0000256" key="11">
    <source>
        <dbReference type="HAMAP-Rule" id="MF_00766"/>
    </source>
</evidence>
<feature type="compositionally biased region" description="Basic residues" evidence="12">
    <location>
        <begin position="7"/>
        <end position="18"/>
    </location>
</feature>
<dbReference type="HAMAP" id="MF_00766">
    <property type="entry name" value="PGT_MtgA"/>
    <property type="match status" value="1"/>
</dbReference>
<keyword evidence="3 11" id="KW-0328">Glycosyltransferase</keyword>
<keyword evidence="5 11" id="KW-0812">Transmembrane</keyword>
<keyword evidence="1 11" id="KW-1003">Cell membrane</keyword>
<keyword evidence="6 11" id="KW-0133">Cell shape</keyword>
<evidence type="ECO:0000313" key="15">
    <source>
        <dbReference type="Proteomes" id="UP001241605"/>
    </source>
</evidence>
<comment type="similarity">
    <text evidence="11">Belongs to the glycosyltransferase 51 family.</text>
</comment>
<proteinExistence type="inferred from homology"/>
<dbReference type="Proteomes" id="UP001241605">
    <property type="component" value="Chromosome"/>
</dbReference>
<dbReference type="NCBIfam" id="TIGR02070">
    <property type="entry name" value="mono_pep_trsgly"/>
    <property type="match status" value="1"/>
</dbReference>
<comment type="subcellular location">
    <subcellularLocation>
        <location evidence="11">Cell inner membrane</location>
        <topology evidence="11">Single-pass membrane protein</topology>
    </subcellularLocation>
</comment>
<feature type="transmembrane region" description="Helical" evidence="11">
    <location>
        <begin position="33"/>
        <end position="56"/>
    </location>
</feature>
<comment type="function">
    <text evidence="11">Peptidoglycan polymerase that catalyzes glycan chain elongation from lipid-linked precursors.</text>
</comment>
<dbReference type="SUPFAM" id="SSF53955">
    <property type="entry name" value="Lysozyme-like"/>
    <property type="match status" value="1"/>
</dbReference>
<comment type="catalytic activity">
    <reaction evidence="11">
        <text>[GlcNAc-(1-&gt;4)-Mur2Ac(oyl-L-Ala-gamma-D-Glu-L-Lys-D-Ala-D-Ala)](n)-di-trans,octa-cis-undecaprenyl diphosphate + beta-D-GlcNAc-(1-&gt;4)-Mur2Ac(oyl-L-Ala-gamma-D-Glu-L-Lys-D-Ala-D-Ala)-di-trans,octa-cis-undecaprenyl diphosphate = [GlcNAc-(1-&gt;4)-Mur2Ac(oyl-L-Ala-gamma-D-Glu-L-Lys-D-Ala-D-Ala)](n+1)-di-trans,octa-cis-undecaprenyl diphosphate + di-trans,octa-cis-undecaprenyl diphosphate + H(+)</text>
        <dbReference type="Rhea" id="RHEA:23708"/>
        <dbReference type="Rhea" id="RHEA-COMP:9602"/>
        <dbReference type="Rhea" id="RHEA-COMP:9603"/>
        <dbReference type="ChEBI" id="CHEBI:15378"/>
        <dbReference type="ChEBI" id="CHEBI:58405"/>
        <dbReference type="ChEBI" id="CHEBI:60033"/>
        <dbReference type="ChEBI" id="CHEBI:78435"/>
        <dbReference type="EC" id="2.4.99.28"/>
    </reaction>
</comment>
<sequence length="251" mass="27474">MAAKTSPAKKARPARKSAAKTPAQGRRFRPMRWVLRGAFRLGVIMSAVMLMLVLAFKGLNPPTTHTIWSEQRRLGTVEQVWMDVDAIAPVMLRAAVAAEDANFCSHWGFDMAAIRAAIESGAARGGSTISQQVVKNVYLWQGRSYLRKALEALMTPMVEALWSKRRILEVYLNVAEFDTGVFGVEAAARHYFGVGAGDLSARQASLLAAVLPNPKNRNAARPTAYLERRARSIRSGADTIAADGRAACFER</sequence>
<evidence type="ECO:0000256" key="9">
    <source>
        <dbReference type="ARBA" id="ARBA00023136"/>
    </source>
</evidence>
<keyword evidence="10 11" id="KW-0961">Cell wall biogenesis/degradation</keyword>
<keyword evidence="7 11" id="KW-0573">Peptidoglycan synthesis</keyword>
<keyword evidence="9 11" id="KW-0472">Membrane</keyword>
<evidence type="ECO:0000256" key="12">
    <source>
        <dbReference type="SAM" id="MobiDB-lite"/>
    </source>
</evidence>
<dbReference type="Pfam" id="PF00912">
    <property type="entry name" value="Transgly"/>
    <property type="match status" value="1"/>
</dbReference>
<reference evidence="14 15" key="1">
    <citation type="submission" date="2023-05" db="EMBL/GenBank/DDBJ databases">
        <title>YMD87, complete Genome.</title>
        <authorList>
            <person name="Zhang J."/>
            <person name="Xu X."/>
        </authorList>
    </citation>
    <scope>NUCLEOTIDE SEQUENCE [LARGE SCALE GENOMIC DNA]</scope>
    <source>
        <strain evidence="14 15">YMD87</strain>
    </source>
</reference>
<keyword evidence="2 11" id="KW-0997">Cell inner membrane</keyword>
<dbReference type="EC" id="2.4.99.28" evidence="11"/>
<keyword evidence="15" id="KW-1185">Reference proteome</keyword>